<evidence type="ECO:0000313" key="2">
    <source>
        <dbReference type="EMBL" id="OGI56920.1"/>
    </source>
</evidence>
<comment type="caution">
    <text evidence="2">The sequence shown here is derived from an EMBL/GenBank/DDBJ whole genome shotgun (WGS) entry which is preliminary data.</text>
</comment>
<sequence length="96" mass="10619">MKKTMFAVIVLGSLSQGVQAESMLPGDTAKGKQLHDAGCVSCHGSEVYTRKDRRIKSVEGLIGQVQNCNNNLARSYSSAQLNDLTKFLNETYYKFQ</sequence>
<dbReference type="EMBL" id="MFSV01000165">
    <property type="protein sequence ID" value="OGI56920.1"/>
    <property type="molecule type" value="Genomic_DNA"/>
</dbReference>
<proteinExistence type="predicted"/>
<gene>
    <name evidence="2" type="ORF">A2V58_04775</name>
</gene>
<organism evidence="2 3">
    <name type="scientific">Candidatus Muproteobacteria bacterium RBG_19FT_COMBO_61_10</name>
    <dbReference type="NCBI Taxonomy" id="1817761"/>
    <lineage>
        <taxon>Bacteria</taxon>
        <taxon>Pseudomonadati</taxon>
        <taxon>Pseudomonadota</taxon>
        <taxon>Candidatus Muproteobacteria</taxon>
    </lineage>
</organism>
<evidence type="ECO:0008006" key="4">
    <source>
        <dbReference type="Google" id="ProtNLM"/>
    </source>
</evidence>
<evidence type="ECO:0000256" key="1">
    <source>
        <dbReference type="SAM" id="SignalP"/>
    </source>
</evidence>
<protein>
    <recommendedName>
        <fullName evidence="4">Cytochrome c domain-containing protein</fullName>
    </recommendedName>
</protein>
<name>A0A1F6UHP9_9PROT</name>
<accession>A0A1F6UHP9</accession>
<keyword evidence="1" id="KW-0732">Signal</keyword>
<dbReference type="Proteomes" id="UP000177950">
    <property type="component" value="Unassembled WGS sequence"/>
</dbReference>
<dbReference type="Gene3D" id="1.10.760.10">
    <property type="entry name" value="Cytochrome c-like domain"/>
    <property type="match status" value="1"/>
</dbReference>
<dbReference type="AlphaFoldDB" id="A0A1F6UHP9"/>
<feature type="chain" id="PRO_5009527011" description="Cytochrome c domain-containing protein" evidence="1">
    <location>
        <begin position="21"/>
        <end position="96"/>
    </location>
</feature>
<dbReference type="GO" id="GO:0020037">
    <property type="term" value="F:heme binding"/>
    <property type="evidence" value="ECO:0007669"/>
    <property type="project" value="InterPro"/>
</dbReference>
<dbReference type="SUPFAM" id="SSF46626">
    <property type="entry name" value="Cytochrome c"/>
    <property type="match status" value="1"/>
</dbReference>
<evidence type="ECO:0000313" key="3">
    <source>
        <dbReference type="Proteomes" id="UP000177950"/>
    </source>
</evidence>
<dbReference type="GO" id="GO:0009055">
    <property type="term" value="F:electron transfer activity"/>
    <property type="evidence" value="ECO:0007669"/>
    <property type="project" value="InterPro"/>
</dbReference>
<dbReference type="InterPro" id="IPR036909">
    <property type="entry name" value="Cyt_c-like_dom_sf"/>
</dbReference>
<feature type="signal peptide" evidence="1">
    <location>
        <begin position="1"/>
        <end position="20"/>
    </location>
</feature>
<reference evidence="2 3" key="1">
    <citation type="journal article" date="2016" name="Nat. Commun.">
        <title>Thousands of microbial genomes shed light on interconnected biogeochemical processes in an aquifer system.</title>
        <authorList>
            <person name="Anantharaman K."/>
            <person name="Brown C.T."/>
            <person name="Hug L.A."/>
            <person name="Sharon I."/>
            <person name="Castelle C.J."/>
            <person name="Probst A.J."/>
            <person name="Thomas B.C."/>
            <person name="Singh A."/>
            <person name="Wilkins M.J."/>
            <person name="Karaoz U."/>
            <person name="Brodie E.L."/>
            <person name="Williams K.H."/>
            <person name="Hubbard S.S."/>
            <person name="Banfield J.F."/>
        </authorList>
    </citation>
    <scope>NUCLEOTIDE SEQUENCE [LARGE SCALE GENOMIC DNA]</scope>
</reference>